<dbReference type="GO" id="GO:0016757">
    <property type="term" value="F:glycosyltransferase activity"/>
    <property type="evidence" value="ECO:0007669"/>
    <property type="project" value="UniProtKB-KW"/>
</dbReference>
<evidence type="ECO:0000256" key="6">
    <source>
        <dbReference type="ARBA" id="ARBA00023136"/>
    </source>
</evidence>
<comment type="subcellular location">
    <subcellularLocation>
        <location evidence="1">Membrane</location>
        <topology evidence="1">Single-pass membrane protein</topology>
    </subcellularLocation>
</comment>
<keyword evidence="3" id="KW-0808">Transferase</keyword>
<evidence type="ECO:0000313" key="7">
    <source>
        <dbReference type="EMBL" id="GEC15094.1"/>
    </source>
</evidence>
<evidence type="ECO:0000256" key="5">
    <source>
        <dbReference type="ARBA" id="ARBA00022989"/>
    </source>
</evidence>
<dbReference type="PANTHER" id="PTHR21461">
    <property type="entry name" value="GLYCOSYLTRANSFERASE FAMILY 92 PROTEIN"/>
    <property type="match status" value="1"/>
</dbReference>
<dbReference type="GO" id="GO:0016020">
    <property type="term" value="C:membrane"/>
    <property type="evidence" value="ECO:0007669"/>
    <property type="project" value="UniProtKB-SubCell"/>
</dbReference>
<dbReference type="AlphaFoldDB" id="A0A4Y3W7X2"/>
<dbReference type="RefSeq" id="WP_141382839.1">
    <property type="nucleotide sequence ID" value="NZ_BJNF01000025.1"/>
</dbReference>
<evidence type="ECO:0000313" key="8">
    <source>
        <dbReference type="Proteomes" id="UP000318825"/>
    </source>
</evidence>
<keyword evidence="4" id="KW-0812">Transmembrane</keyword>
<evidence type="ECO:0000256" key="2">
    <source>
        <dbReference type="ARBA" id="ARBA00022676"/>
    </source>
</evidence>
<dbReference type="Gene3D" id="1.25.40.10">
    <property type="entry name" value="Tetratricopeptide repeat domain"/>
    <property type="match status" value="1"/>
</dbReference>
<dbReference type="Gene3D" id="3.90.550.10">
    <property type="entry name" value="Spore Coat Polysaccharide Biosynthesis Protein SpsA, Chain A"/>
    <property type="match status" value="1"/>
</dbReference>
<reference evidence="7 8" key="1">
    <citation type="submission" date="2019-06" db="EMBL/GenBank/DDBJ databases">
        <title>Whole genome shotgun sequence of Nitrobacter winogradskyi NBRC 14297.</title>
        <authorList>
            <person name="Hosoyama A."/>
            <person name="Uohara A."/>
            <person name="Ohji S."/>
            <person name="Ichikawa N."/>
        </authorList>
    </citation>
    <scope>NUCLEOTIDE SEQUENCE [LARGE SCALE GENOMIC DNA]</scope>
    <source>
        <strain evidence="7 8">NBRC 14297</strain>
    </source>
</reference>
<keyword evidence="6" id="KW-0472">Membrane</keyword>
<evidence type="ECO:0000256" key="4">
    <source>
        <dbReference type="ARBA" id="ARBA00022692"/>
    </source>
</evidence>
<protein>
    <submittedName>
        <fullName evidence="7">Uncharacterized protein</fullName>
    </submittedName>
</protein>
<dbReference type="InterPro" id="IPR029044">
    <property type="entry name" value="Nucleotide-diphossugar_trans"/>
</dbReference>
<dbReference type="SUPFAM" id="SSF53448">
    <property type="entry name" value="Nucleotide-diphospho-sugar transferases"/>
    <property type="match status" value="1"/>
</dbReference>
<comment type="caution">
    <text evidence="7">The sequence shown here is derived from an EMBL/GenBank/DDBJ whole genome shotgun (WGS) entry which is preliminary data.</text>
</comment>
<dbReference type="InterPro" id="IPR011990">
    <property type="entry name" value="TPR-like_helical_dom_sf"/>
</dbReference>
<dbReference type="Proteomes" id="UP000318825">
    <property type="component" value="Unassembled WGS sequence"/>
</dbReference>
<dbReference type="SUPFAM" id="SSF48452">
    <property type="entry name" value="TPR-like"/>
    <property type="match status" value="1"/>
</dbReference>
<sequence>METETAALTKLGLDRGVEALTANDIEPRLKEFFSGRIANPNPEELMRSVKELEEQFSGYSEYQFARAAVLMQACDFTRAREILMRLAKESPPDPRILHRLAVTHLNMGSAQAAQDTYLAALAVAPASENLRREFAGLLRVMEAGKLYAGVSRKKHRLSVVCAIKNEADDLLEWLHFHKLAGVDHFYLYDNESTDETRAIIESFPWPDMITYHYVKGEFGQIRAFHHAIDSYRNSSEWCAFIDADEFLYPVEGSSIRDVLDGIPSAPAVAVQWLNFGSNGLDAKPDGLCIESFTRRAPDDFPDHYVMKSIVRPDAIVAYLHPHQSLVLGCYVQEDGTPVFPIGGRCSVPKRRKLAINHYYTKSRQQLLKKRERGRPLAAGDPERIRAMEFFTLRDRNDVEDRTILKFLPELKTLIHR</sequence>
<dbReference type="Pfam" id="PF01697">
    <property type="entry name" value="Glyco_transf_92"/>
    <property type="match status" value="1"/>
</dbReference>
<name>A0A4Y3W7X2_NITWI</name>
<dbReference type="EMBL" id="BJNF01000025">
    <property type="protein sequence ID" value="GEC15094.1"/>
    <property type="molecule type" value="Genomic_DNA"/>
</dbReference>
<evidence type="ECO:0000256" key="3">
    <source>
        <dbReference type="ARBA" id="ARBA00022679"/>
    </source>
</evidence>
<dbReference type="OrthoDB" id="1997677at2"/>
<keyword evidence="2" id="KW-0328">Glycosyltransferase</keyword>
<gene>
    <name evidence="7" type="ORF">NWI01_09860</name>
</gene>
<dbReference type="InterPro" id="IPR008166">
    <property type="entry name" value="Glyco_transf_92"/>
</dbReference>
<organism evidence="7 8">
    <name type="scientific">Nitrobacter winogradskyi</name>
    <name type="common">Nitrobacter agilis</name>
    <dbReference type="NCBI Taxonomy" id="913"/>
    <lineage>
        <taxon>Bacteria</taxon>
        <taxon>Pseudomonadati</taxon>
        <taxon>Pseudomonadota</taxon>
        <taxon>Alphaproteobacteria</taxon>
        <taxon>Hyphomicrobiales</taxon>
        <taxon>Nitrobacteraceae</taxon>
        <taxon>Nitrobacter</taxon>
    </lineage>
</organism>
<dbReference type="PANTHER" id="PTHR21461:SF69">
    <property type="entry name" value="GLYCOSYLTRANSFERASE FAMILY 92 PROTEIN"/>
    <property type="match status" value="1"/>
</dbReference>
<evidence type="ECO:0000256" key="1">
    <source>
        <dbReference type="ARBA" id="ARBA00004167"/>
    </source>
</evidence>
<proteinExistence type="predicted"/>
<accession>A0A4Y3W7X2</accession>
<dbReference type="GO" id="GO:0005737">
    <property type="term" value="C:cytoplasm"/>
    <property type="evidence" value="ECO:0007669"/>
    <property type="project" value="TreeGrafter"/>
</dbReference>
<keyword evidence="5" id="KW-1133">Transmembrane helix</keyword>